<feature type="chain" id="PRO_5032536865" description="DUF3313 domain-containing protein" evidence="1">
    <location>
        <begin position="21"/>
        <end position="226"/>
    </location>
</feature>
<dbReference type="Proteomes" id="UP000588068">
    <property type="component" value="Unassembled WGS sequence"/>
</dbReference>
<keyword evidence="3" id="KW-1185">Reference proteome</keyword>
<organism evidence="2 3">
    <name type="scientific">Povalibacter uvarum</name>
    <dbReference type="NCBI Taxonomy" id="732238"/>
    <lineage>
        <taxon>Bacteria</taxon>
        <taxon>Pseudomonadati</taxon>
        <taxon>Pseudomonadota</taxon>
        <taxon>Gammaproteobacteria</taxon>
        <taxon>Steroidobacterales</taxon>
        <taxon>Steroidobacteraceae</taxon>
        <taxon>Povalibacter</taxon>
    </lineage>
</organism>
<reference evidence="2 3" key="1">
    <citation type="submission" date="2020-08" db="EMBL/GenBank/DDBJ databases">
        <title>Genomic Encyclopedia of Type Strains, Phase IV (KMG-IV): sequencing the most valuable type-strain genomes for metagenomic binning, comparative biology and taxonomic classification.</title>
        <authorList>
            <person name="Goeker M."/>
        </authorList>
    </citation>
    <scope>NUCLEOTIDE SEQUENCE [LARGE SCALE GENOMIC DNA]</scope>
    <source>
        <strain evidence="2 3">DSM 26723</strain>
    </source>
</reference>
<dbReference type="RefSeq" id="WP_184334585.1">
    <property type="nucleotide sequence ID" value="NZ_JACHHZ010000005.1"/>
</dbReference>
<accession>A0A841HRB7</accession>
<proteinExistence type="predicted"/>
<name>A0A841HRB7_9GAMM</name>
<evidence type="ECO:0000313" key="3">
    <source>
        <dbReference type="Proteomes" id="UP000588068"/>
    </source>
</evidence>
<evidence type="ECO:0008006" key="4">
    <source>
        <dbReference type="Google" id="ProtNLM"/>
    </source>
</evidence>
<dbReference type="AlphaFoldDB" id="A0A841HRB7"/>
<dbReference type="Pfam" id="PF11769">
    <property type="entry name" value="DUF3313"/>
    <property type="match status" value="1"/>
</dbReference>
<dbReference type="EMBL" id="JACHHZ010000005">
    <property type="protein sequence ID" value="MBB6095184.1"/>
    <property type="molecule type" value="Genomic_DNA"/>
</dbReference>
<evidence type="ECO:0000313" key="2">
    <source>
        <dbReference type="EMBL" id="MBB6095184.1"/>
    </source>
</evidence>
<evidence type="ECO:0000256" key="1">
    <source>
        <dbReference type="SAM" id="SignalP"/>
    </source>
</evidence>
<keyword evidence="1" id="KW-0732">Signal</keyword>
<dbReference type="PROSITE" id="PS51257">
    <property type="entry name" value="PROKAR_LIPOPROTEIN"/>
    <property type="match status" value="1"/>
</dbReference>
<comment type="caution">
    <text evidence="2">The sequence shown here is derived from an EMBL/GenBank/DDBJ whole genome shotgun (WGS) entry which is preliminary data.</text>
</comment>
<feature type="signal peptide" evidence="1">
    <location>
        <begin position="1"/>
        <end position="20"/>
    </location>
</feature>
<sequence>MHCRSLLYAIAAAAALSGCATTQQSPIDDMSTHEGLVKANVKGVDAVYNRPGANLASYDKILLRPIAVEFSKNWKPEDDSALYRMNEPDRDKIKKDLAKAFDDVFRQVLQEKGGYQVVSEPAKDVLEVQAAIVNLYINAPDVSMQTAARVKTYTTSAGEMTLIAELHDSVTGTLLSRAYDRREDLGSGGQWTWTDSVTNSADARREIRRWAELLKNALDASRGKTG</sequence>
<protein>
    <recommendedName>
        <fullName evidence="4">DUF3313 domain-containing protein</fullName>
    </recommendedName>
</protein>
<gene>
    <name evidence="2" type="ORF">HNQ60_004074</name>
</gene>
<dbReference type="InterPro" id="IPR021747">
    <property type="entry name" value="DUF3313"/>
</dbReference>